<dbReference type="Gene3D" id="1.10.10.10">
    <property type="entry name" value="Winged helix-like DNA-binding domain superfamily/Winged helix DNA-binding domain"/>
    <property type="match status" value="1"/>
</dbReference>
<evidence type="ECO:0000256" key="4">
    <source>
        <dbReference type="ARBA" id="ARBA00023163"/>
    </source>
</evidence>
<evidence type="ECO:0000259" key="5">
    <source>
        <dbReference type="PROSITE" id="PS50931"/>
    </source>
</evidence>
<dbReference type="PANTHER" id="PTHR30419:SF8">
    <property type="entry name" value="NITROGEN ASSIMILATION TRANSCRIPTIONAL ACTIVATOR-RELATED"/>
    <property type="match status" value="1"/>
</dbReference>
<evidence type="ECO:0000256" key="1">
    <source>
        <dbReference type="ARBA" id="ARBA00009437"/>
    </source>
</evidence>
<comment type="caution">
    <text evidence="6">The sequence shown here is derived from an EMBL/GenBank/DDBJ whole genome shotgun (WGS) entry which is preliminary data.</text>
</comment>
<dbReference type="GO" id="GO:0003700">
    <property type="term" value="F:DNA-binding transcription factor activity"/>
    <property type="evidence" value="ECO:0007669"/>
    <property type="project" value="InterPro"/>
</dbReference>
<gene>
    <name evidence="6" type="ORF">HF854_02340</name>
</gene>
<dbReference type="GO" id="GO:0005829">
    <property type="term" value="C:cytosol"/>
    <property type="evidence" value="ECO:0007669"/>
    <property type="project" value="TreeGrafter"/>
</dbReference>
<evidence type="ECO:0000256" key="3">
    <source>
        <dbReference type="ARBA" id="ARBA00023125"/>
    </source>
</evidence>
<keyword evidence="2" id="KW-0805">Transcription regulation</keyword>
<accession>A0A848C563</accession>
<dbReference type="EMBL" id="JABAFY010000005">
    <property type="protein sequence ID" value="NME51391.1"/>
    <property type="molecule type" value="Genomic_DNA"/>
</dbReference>
<dbReference type="Pfam" id="PF00126">
    <property type="entry name" value="HTH_1"/>
    <property type="match status" value="1"/>
</dbReference>
<dbReference type="InterPro" id="IPR036388">
    <property type="entry name" value="WH-like_DNA-bd_sf"/>
</dbReference>
<organism evidence="6 7">
    <name type="scientific">Desulfovibrio piger</name>
    <dbReference type="NCBI Taxonomy" id="901"/>
    <lineage>
        <taxon>Bacteria</taxon>
        <taxon>Pseudomonadati</taxon>
        <taxon>Thermodesulfobacteriota</taxon>
        <taxon>Desulfovibrionia</taxon>
        <taxon>Desulfovibrionales</taxon>
        <taxon>Desulfovibrionaceae</taxon>
        <taxon>Desulfovibrio</taxon>
    </lineage>
</organism>
<dbReference type="PANTHER" id="PTHR30419">
    <property type="entry name" value="HTH-TYPE TRANSCRIPTIONAL REGULATOR YBHD"/>
    <property type="match status" value="1"/>
</dbReference>
<name>A0A848C563_9BACT</name>
<dbReference type="PRINTS" id="PR00039">
    <property type="entry name" value="HTHLYSR"/>
</dbReference>
<evidence type="ECO:0000313" key="6">
    <source>
        <dbReference type="EMBL" id="NME51391.1"/>
    </source>
</evidence>
<dbReference type="AlphaFoldDB" id="A0A848C563"/>
<feature type="domain" description="HTH lysR-type" evidence="5">
    <location>
        <begin position="1"/>
        <end position="58"/>
    </location>
</feature>
<sequence>MELRTLRYFLVVAQAKTISAAAEALHVTQPTLSRQMQELEEELGKTLFLRGKRSITLTEEGTFFRKRAQEVVSLLEKTTAELKAPDELLSGDIHIGGGETDAIRLIARAARRMRQDHPHVTFHIFSGNAEDVMEKIDRDLVDFGLFIEPVDLSGYEFFRLPVKDRWGVLMRKDAPLAARPSVAPADLRGLPLLVSRQNMVNNEVAGWLGETHDALQVVATYNLLYSASIMVEEGMGYALCLDRIIRLPEDGPLCFRPLHPAMEVGLNVAWKKQQLFSKPARVFLDYLKASLWGGPVAEGASATGTPQDDPATA</sequence>
<reference evidence="6 7" key="1">
    <citation type="submission" date="2020-04" db="EMBL/GenBank/DDBJ databases">
        <authorList>
            <person name="Hitch T.C.A."/>
            <person name="Wylensek D."/>
            <person name="Clavel T."/>
        </authorList>
    </citation>
    <scope>NUCLEOTIDE SEQUENCE [LARGE SCALE GENOMIC DNA]</scope>
    <source>
        <strain evidence="6 7">PG-251-APC-1</strain>
    </source>
</reference>
<dbReference type="InterPro" id="IPR036390">
    <property type="entry name" value="WH_DNA-bd_sf"/>
</dbReference>
<dbReference type="InterPro" id="IPR000847">
    <property type="entry name" value="LysR_HTH_N"/>
</dbReference>
<dbReference type="PROSITE" id="PS50931">
    <property type="entry name" value="HTH_LYSR"/>
    <property type="match status" value="1"/>
</dbReference>
<evidence type="ECO:0000313" key="7">
    <source>
        <dbReference type="Proteomes" id="UP000522333"/>
    </source>
</evidence>
<dbReference type="SUPFAM" id="SSF53850">
    <property type="entry name" value="Periplasmic binding protein-like II"/>
    <property type="match status" value="1"/>
</dbReference>
<dbReference type="FunFam" id="1.10.10.10:FF:000001">
    <property type="entry name" value="LysR family transcriptional regulator"/>
    <property type="match status" value="1"/>
</dbReference>
<keyword evidence="3" id="KW-0238">DNA-binding</keyword>
<dbReference type="Gene3D" id="3.40.190.290">
    <property type="match status" value="1"/>
</dbReference>
<keyword evidence="4" id="KW-0804">Transcription</keyword>
<dbReference type="CDD" id="cd05466">
    <property type="entry name" value="PBP2_LTTR_substrate"/>
    <property type="match status" value="1"/>
</dbReference>
<protein>
    <submittedName>
        <fullName evidence="6">LysR family transcriptional regulator</fullName>
    </submittedName>
</protein>
<dbReference type="RefSeq" id="WP_168934836.1">
    <property type="nucleotide sequence ID" value="NZ_JABAFY010000005.1"/>
</dbReference>
<dbReference type="InterPro" id="IPR050950">
    <property type="entry name" value="HTH-type_LysR_regulators"/>
</dbReference>
<dbReference type="GO" id="GO:0003677">
    <property type="term" value="F:DNA binding"/>
    <property type="evidence" value="ECO:0007669"/>
    <property type="project" value="UniProtKB-KW"/>
</dbReference>
<dbReference type="InterPro" id="IPR005119">
    <property type="entry name" value="LysR_subst-bd"/>
</dbReference>
<dbReference type="Proteomes" id="UP000522333">
    <property type="component" value="Unassembled WGS sequence"/>
</dbReference>
<dbReference type="Pfam" id="PF03466">
    <property type="entry name" value="LysR_substrate"/>
    <property type="match status" value="1"/>
</dbReference>
<evidence type="ECO:0000256" key="2">
    <source>
        <dbReference type="ARBA" id="ARBA00023015"/>
    </source>
</evidence>
<dbReference type="SUPFAM" id="SSF46785">
    <property type="entry name" value="Winged helix' DNA-binding domain"/>
    <property type="match status" value="1"/>
</dbReference>
<comment type="similarity">
    <text evidence="1">Belongs to the LysR transcriptional regulatory family.</text>
</comment>
<proteinExistence type="inferred from homology"/>